<evidence type="ECO:0000313" key="6">
    <source>
        <dbReference type="EMBL" id="KAJ7373991.1"/>
    </source>
</evidence>
<evidence type="ECO:0000256" key="4">
    <source>
        <dbReference type="PROSITE-ProRule" id="PRU00207"/>
    </source>
</evidence>
<name>A0A9X0CSL8_9CNID</name>
<evidence type="ECO:0000259" key="5">
    <source>
        <dbReference type="PROSITE" id="PS50145"/>
    </source>
</evidence>
<dbReference type="PROSITE" id="PS00518">
    <property type="entry name" value="ZF_RING_1"/>
    <property type="match status" value="1"/>
</dbReference>
<dbReference type="Pfam" id="PF02176">
    <property type="entry name" value="zf-TRAF"/>
    <property type="match status" value="1"/>
</dbReference>
<feature type="domain" description="TRAF-type" evidence="5">
    <location>
        <begin position="91"/>
        <end position="133"/>
    </location>
</feature>
<dbReference type="SUPFAM" id="SSF57850">
    <property type="entry name" value="RING/U-box"/>
    <property type="match status" value="1"/>
</dbReference>
<reference evidence="6" key="1">
    <citation type="submission" date="2023-01" db="EMBL/GenBank/DDBJ databases">
        <title>Genome assembly of the deep-sea coral Lophelia pertusa.</title>
        <authorList>
            <person name="Herrera S."/>
            <person name="Cordes E."/>
        </authorList>
    </citation>
    <scope>NUCLEOTIDE SEQUENCE</scope>
    <source>
        <strain evidence="6">USNM1676648</strain>
        <tissue evidence="6">Polyp</tissue>
    </source>
</reference>
<keyword evidence="6" id="KW-0675">Receptor</keyword>
<keyword evidence="2 4" id="KW-0863">Zinc-finger</keyword>
<proteinExistence type="predicted"/>
<comment type="caution">
    <text evidence="6">The sequence shown here is derived from an EMBL/GenBank/DDBJ whole genome shotgun (WGS) entry which is preliminary data.</text>
</comment>
<evidence type="ECO:0000256" key="1">
    <source>
        <dbReference type="ARBA" id="ARBA00022723"/>
    </source>
</evidence>
<dbReference type="OrthoDB" id="6042986at2759"/>
<evidence type="ECO:0000256" key="2">
    <source>
        <dbReference type="ARBA" id="ARBA00022771"/>
    </source>
</evidence>
<dbReference type="PROSITE" id="PS50145">
    <property type="entry name" value="ZF_TRAF"/>
    <property type="match status" value="1"/>
</dbReference>
<dbReference type="InterPro" id="IPR013083">
    <property type="entry name" value="Znf_RING/FYVE/PHD"/>
</dbReference>
<dbReference type="AlphaFoldDB" id="A0A9X0CSL8"/>
<dbReference type="PANTHER" id="PTHR10131">
    <property type="entry name" value="TNF RECEPTOR ASSOCIATED FACTOR"/>
    <property type="match status" value="1"/>
</dbReference>
<organism evidence="6 7">
    <name type="scientific">Desmophyllum pertusum</name>
    <dbReference type="NCBI Taxonomy" id="174260"/>
    <lineage>
        <taxon>Eukaryota</taxon>
        <taxon>Metazoa</taxon>
        <taxon>Cnidaria</taxon>
        <taxon>Anthozoa</taxon>
        <taxon>Hexacorallia</taxon>
        <taxon>Scleractinia</taxon>
        <taxon>Caryophylliina</taxon>
        <taxon>Caryophylliidae</taxon>
        <taxon>Desmophyllum</taxon>
    </lineage>
</organism>
<feature type="zinc finger region" description="TRAF-type" evidence="4">
    <location>
        <begin position="91"/>
        <end position="133"/>
    </location>
</feature>
<protein>
    <submittedName>
        <fullName evidence="6">TNF receptor-associated factor 4</fullName>
    </submittedName>
</protein>
<evidence type="ECO:0000256" key="3">
    <source>
        <dbReference type="ARBA" id="ARBA00022833"/>
    </source>
</evidence>
<dbReference type="GO" id="GO:0008270">
    <property type="term" value="F:zinc ion binding"/>
    <property type="evidence" value="ECO:0007669"/>
    <property type="project" value="UniProtKB-KW"/>
</dbReference>
<dbReference type="InterPro" id="IPR001293">
    <property type="entry name" value="Znf_TRAF"/>
</dbReference>
<dbReference type="Proteomes" id="UP001163046">
    <property type="component" value="Unassembled WGS sequence"/>
</dbReference>
<keyword evidence="7" id="KW-1185">Reference proteome</keyword>
<dbReference type="InterPro" id="IPR017907">
    <property type="entry name" value="Znf_RING_CS"/>
</dbReference>
<evidence type="ECO:0000313" key="7">
    <source>
        <dbReference type="Proteomes" id="UP001163046"/>
    </source>
</evidence>
<dbReference type="Gene3D" id="3.30.40.10">
    <property type="entry name" value="Zinc/RING finger domain, C3HC4 (zinc finger)"/>
    <property type="match status" value="3"/>
</dbReference>
<sequence length="271" mass="31256">MATPCGHTFCGNCVANFDLNGVKTCQMCREPVLSYCRNLFADQMMANMKGKCDGCSTMIAIELAEDHVRQCTDILEECLCQQKITRKDRLAHMQVCPKEEVTCECGFKTKREEETGHKKNDCRFGQVDCPLMCGAMVTRYLVPSHTLVCTKVVQQCPIDGCGKYLRKEDIGRHYIDEQERHQRLLIRERSRILWGAERSQLQVQPIRSSQKCVFKWNLPPDLQGKVVSPVFEKFERKWRLMYCDGKIELHYQQGLEQIAIVARQVSSCYIV</sequence>
<gene>
    <name evidence="6" type="primary">TRAF4_3</name>
    <name evidence="6" type="ORF">OS493_009319</name>
</gene>
<keyword evidence="1 4" id="KW-0479">Metal-binding</keyword>
<dbReference type="SUPFAM" id="SSF49599">
    <property type="entry name" value="TRAF domain-like"/>
    <property type="match status" value="1"/>
</dbReference>
<keyword evidence="3 4" id="KW-0862">Zinc</keyword>
<accession>A0A9X0CSL8</accession>
<dbReference type="EMBL" id="MU826829">
    <property type="protein sequence ID" value="KAJ7373991.1"/>
    <property type="molecule type" value="Genomic_DNA"/>
</dbReference>
<dbReference type="PANTHER" id="PTHR10131:SF94">
    <property type="entry name" value="TNF RECEPTOR-ASSOCIATED FACTOR 4"/>
    <property type="match status" value="1"/>
</dbReference>